<feature type="compositionally biased region" description="Basic and acidic residues" evidence="1">
    <location>
        <begin position="171"/>
        <end position="184"/>
    </location>
</feature>
<feature type="region of interest" description="Disordered" evidence="1">
    <location>
        <begin position="1"/>
        <end position="31"/>
    </location>
</feature>
<evidence type="ECO:0000256" key="1">
    <source>
        <dbReference type="SAM" id="MobiDB-lite"/>
    </source>
</evidence>
<reference evidence="2 3" key="1">
    <citation type="submission" date="2014-12" db="EMBL/GenBank/DDBJ databases">
        <title>Genome assembly of Enhygromyxa salina DSM 15201.</title>
        <authorList>
            <person name="Sharma G."/>
            <person name="Subramanian S."/>
        </authorList>
    </citation>
    <scope>NUCLEOTIDE SEQUENCE [LARGE SCALE GENOMIC DNA]</scope>
    <source>
        <strain evidence="2 3">DSM 15201</strain>
    </source>
</reference>
<organism evidence="2 3">
    <name type="scientific">Enhygromyxa salina</name>
    <dbReference type="NCBI Taxonomy" id="215803"/>
    <lineage>
        <taxon>Bacteria</taxon>
        <taxon>Pseudomonadati</taxon>
        <taxon>Myxococcota</taxon>
        <taxon>Polyangia</taxon>
        <taxon>Nannocystales</taxon>
        <taxon>Nannocystaceae</taxon>
        <taxon>Enhygromyxa</taxon>
    </lineage>
</organism>
<dbReference type="Proteomes" id="UP000031599">
    <property type="component" value="Unassembled WGS sequence"/>
</dbReference>
<protein>
    <submittedName>
        <fullName evidence="2">Periplasmic thiol disulfide interchange protein DsbA</fullName>
    </submittedName>
</protein>
<feature type="region of interest" description="Disordered" evidence="1">
    <location>
        <begin position="115"/>
        <end position="299"/>
    </location>
</feature>
<comment type="caution">
    <text evidence="2">The sequence shown here is derived from an EMBL/GenBank/DDBJ whole genome shotgun (WGS) entry which is preliminary data.</text>
</comment>
<accession>A0A0C1ZN81</accession>
<feature type="compositionally biased region" description="Low complexity" evidence="1">
    <location>
        <begin position="76"/>
        <end position="87"/>
    </location>
</feature>
<feature type="compositionally biased region" description="Low complexity" evidence="1">
    <location>
        <begin position="152"/>
        <end position="163"/>
    </location>
</feature>
<evidence type="ECO:0000313" key="2">
    <source>
        <dbReference type="EMBL" id="KIG18929.1"/>
    </source>
</evidence>
<feature type="compositionally biased region" description="Basic residues" evidence="1">
    <location>
        <begin position="129"/>
        <end position="138"/>
    </location>
</feature>
<evidence type="ECO:0000313" key="3">
    <source>
        <dbReference type="Proteomes" id="UP000031599"/>
    </source>
</evidence>
<feature type="region of interest" description="Disordered" evidence="1">
    <location>
        <begin position="72"/>
        <end position="97"/>
    </location>
</feature>
<proteinExistence type="predicted"/>
<dbReference type="AlphaFoldDB" id="A0A0C1ZN81"/>
<sequence length="299" mass="31746">MWPRSKIVPWPEASTGPPSIEGGKTSQSCRRQARRVPCFNGAALNRGRKGGLTRRSTRALPRFNGAALNRGRKAWSGLSSSPASSSSLQRGRPQSRAESLVRLVVVTSVVILASTGPPSIEGGKPGPACRRHQRRHPRFNGAALNRGRKAWSGLSSSPASSSSLQRGRPQSRAERPRGSADRARGAALQRGRPQSRAERIPASDSRAPPVSFNGAALNRGRKAGPGRCPPATGWLQRGRPQSRAESGSARHGTRRPRASFNGAALNRGRKAAIPITQAQTDHRASTGPPSIEGGKCRAS</sequence>
<dbReference type="EMBL" id="JMCC02000007">
    <property type="protein sequence ID" value="KIG18929.1"/>
    <property type="molecule type" value="Genomic_DNA"/>
</dbReference>
<gene>
    <name evidence="2" type="ORF">DB30_06540</name>
</gene>
<name>A0A0C1ZN81_9BACT</name>